<dbReference type="CDD" id="cd00086">
    <property type="entry name" value="homeodomain"/>
    <property type="match status" value="1"/>
</dbReference>
<dbReference type="Gene3D" id="1.10.10.60">
    <property type="entry name" value="Homeodomain-like"/>
    <property type="match status" value="1"/>
</dbReference>
<dbReference type="GO" id="GO:0003677">
    <property type="term" value="F:DNA binding"/>
    <property type="evidence" value="ECO:0007669"/>
    <property type="project" value="UniProtKB-UniRule"/>
</dbReference>
<evidence type="ECO:0000313" key="10">
    <source>
        <dbReference type="RefSeq" id="XP_027368855.1"/>
    </source>
</evidence>
<feature type="domain" description="Homeobox" evidence="7">
    <location>
        <begin position="231"/>
        <end position="294"/>
    </location>
</feature>
<dbReference type="InterPro" id="IPR008422">
    <property type="entry name" value="KN_HD"/>
</dbReference>
<accession>A0A8B8MJU5</accession>
<evidence type="ECO:0000256" key="4">
    <source>
        <dbReference type="ARBA" id="ARBA00023242"/>
    </source>
</evidence>
<dbReference type="SMART" id="SM01188">
    <property type="entry name" value="ELK"/>
    <property type="match status" value="1"/>
</dbReference>
<evidence type="ECO:0000256" key="2">
    <source>
        <dbReference type="ARBA" id="ARBA00023125"/>
    </source>
</evidence>
<feature type="DNA-binding region" description="Homeobox; TALE-type" evidence="5">
    <location>
        <begin position="232"/>
        <end position="295"/>
    </location>
</feature>
<comment type="subcellular location">
    <subcellularLocation>
        <location evidence="1 5">Nucleus</location>
    </subcellularLocation>
</comment>
<dbReference type="PANTHER" id="PTHR11850">
    <property type="entry name" value="HOMEOBOX PROTEIN TRANSCRIPTION FACTORS"/>
    <property type="match status" value="1"/>
</dbReference>
<dbReference type="InterPro" id="IPR001356">
    <property type="entry name" value="HD"/>
</dbReference>
<dbReference type="SMART" id="SM01255">
    <property type="entry name" value="KNOX1"/>
    <property type="match status" value="1"/>
</dbReference>
<dbReference type="InterPro" id="IPR017970">
    <property type="entry name" value="Homeobox_CS"/>
</dbReference>
<keyword evidence="9" id="KW-1185">Reference proteome</keyword>
<reference evidence="10" key="2">
    <citation type="submission" date="2025-08" db="UniProtKB">
        <authorList>
            <consortium name="RefSeq"/>
        </authorList>
    </citation>
    <scope>IDENTIFICATION</scope>
    <source>
        <tissue evidence="10">Young leaves</tissue>
    </source>
</reference>
<dbReference type="GeneID" id="113874840"/>
<dbReference type="Pfam" id="PF03789">
    <property type="entry name" value="ELK"/>
    <property type="match status" value="1"/>
</dbReference>
<dbReference type="Pfam" id="PF03790">
    <property type="entry name" value="KNOX1"/>
    <property type="match status" value="1"/>
</dbReference>
<protein>
    <submittedName>
        <fullName evidence="10">Homeobox protein knotted-1-like 6</fullName>
    </submittedName>
</protein>
<dbReference type="AlphaFoldDB" id="A0A8B8MJU5"/>
<dbReference type="Pfam" id="PF05920">
    <property type="entry name" value="Homeobox_KN"/>
    <property type="match status" value="1"/>
</dbReference>
<dbReference type="RefSeq" id="XP_027368855.1">
    <property type="nucleotide sequence ID" value="XM_027513054.1"/>
</dbReference>
<dbReference type="PROSITE" id="PS51213">
    <property type="entry name" value="ELK"/>
    <property type="match status" value="1"/>
</dbReference>
<keyword evidence="4 5" id="KW-0539">Nucleus</keyword>
<evidence type="ECO:0000259" key="8">
    <source>
        <dbReference type="PROSITE" id="PS51213"/>
    </source>
</evidence>
<evidence type="ECO:0000256" key="1">
    <source>
        <dbReference type="ARBA" id="ARBA00004123"/>
    </source>
</evidence>
<proteinExistence type="inferred from homology"/>
<evidence type="ECO:0000313" key="9">
    <source>
        <dbReference type="Proteomes" id="UP000694853"/>
    </source>
</evidence>
<dbReference type="Proteomes" id="UP000694853">
    <property type="component" value="Unplaced"/>
</dbReference>
<keyword evidence="2 5" id="KW-0238">DNA-binding</keyword>
<comment type="similarity">
    <text evidence="6">Belongs to the TALE/KNOX homeobox family.</text>
</comment>
<dbReference type="Pfam" id="PF03791">
    <property type="entry name" value="KNOX2"/>
    <property type="match status" value="1"/>
</dbReference>
<organism evidence="9 10">
    <name type="scientific">Abrus precatorius</name>
    <name type="common">Indian licorice</name>
    <name type="synonym">Glycine abrus</name>
    <dbReference type="NCBI Taxonomy" id="3816"/>
    <lineage>
        <taxon>Eukaryota</taxon>
        <taxon>Viridiplantae</taxon>
        <taxon>Streptophyta</taxon>
        <taxon>Embryophyta</taxon>
        <taxon>Tracheophyta</taxon>
        <taxon>Spermatophyta</taxon>
        <taxon>Magnoliopsida</taxon>
        <taxon>eudicotyledons</taxon>
        <taxon>Gunneridae</taxon>
        <taxon>Pentapetalae</taxon>
        <taxon>rosids</taxon>
        <taxon>fabids</taxon>
        <taxon>Fabales</taxon>
        <taxon>Fabaceae</taxon>
        <taxon>Papilionoideae</taxon>
        <taxon>50 kb inversion clade</taxon>
        <taxon>NPAAA clade</taxon>
        <taxon>indigoferoid/millettioid clade</taxon>
        <taxon>Abreae</taxon>
        <taxon>Abrus</taxon>
    </lineage>
</organism>
<dbReference type="SMART" id="SM00389">
    <property type="entry name" value="HOX"/>
    <property type="match status" value="1"/>
</dbReference>
<dbReference type="InterPro" id="IPR005541">
    <property type="entry name" value="KNOX2"/>
</dbReference>
<dbReference type="InterPro" id="IPR009057">
    <property type="entry name" value="Homeodomain-like_sf"/>
</dbReference>
<dbReference type="SMART" id="SM01256">
    <property type="entry name" value="KNOX2"/>
    <property type="match status" value="1"/>
</dbReference>
<dbReference type="GO" id="GO:0000981">
    <property type="term" value="F:DNA-binding transcription factor activity, RNA polymerase II-specific"/>
    <property type="evidence" value="ECO:0007669"/>
    <property type="project" value="InterPro"/>
</dbReference>
<evidence type="ECO:0000256" key="5">
    <source>
        <dbReference type="PROSITE-ProRule" id="PRU00108"/>
    </source>
</evidence>
<dbReference type="PROSITE" id="PS50071">
    <property type="entry name" value="HOMEOBOX_2"/>
    <property type="match status" value="1"/>
</dbReference>
<dbReference type="SUPFAM" id="SSF46689">
    <property type="entry name" value="Homeodomain-like"/>
    <property type="match status" value="1"/>
</dbReference>
<dbReference type="InterPro" id="IPR005539">
    <property type="entry name" value="ELK_dom"/>
</dbReference>
<dbReference type="GO" id="GO:0005634">
    <property type="term" value="C:nucleus"/>
    <property type="evidence" value="ECO:0007669"/>
    <property type="project" value="UniProtKB-SubCell"/>
</dbReference>
<reference evidence="9" key="1">
    <citation type="journal article" date="2019" name="Toxins">
        <title>Detection of Abrin-Like and Prepropulchellin-Like Toxin Genes and Transcripts Using Whole Genome Sequencing and Full-Length Transcript Sequencing of Abrus precatorius.</title>
        <authorList>
            <person name="Hovde B.T."/>
            <person name="Daligault H.E."/>
            <person name="Hanschen E.R."/>
            <person name="Kunde Y.A."/>
            <person name="Johnson M.B."/>
            <person name="Starkenburg S.R."/>
            <person name="Johnson S.L."/>
        </authorList>
    </citation>
    <scope>NUCLEOTIDE SEQUENCE [LARGE SCALE GENOMIC DNA]</scope>
</reference>
<name>A0A8B8MJU5_ABRPR</name>
<keyword evidence="3 5" id="KW-0371">Homeobox</keyword>
<dbReference type="InterPro" id="IPR005540">
    <property type="entry name" value="KNOX1"/>
</dbReference>
<dbReference type="KEGG" id="aprc:113874840"/>
<dbReference type="InterPro" id="IPR050224">
    <property type="entry name" value="TALE_homeobox"/>
</dbReference>
<evidence type="ECO:0000256" key="3">
    <source>
        <dbReference type="ARBA" id="ARBA00023155"/>
    </source>
</evidence>
<sequence>MEDLHGFHFTAGYSEQSQSSVPVPPLTPTGENVISPVWIPVPEPPQLNRSCSSSLDAVSSEVGRVEEDEVSKTFRAKIASHPLFPNLLDAYINCQKVGASEDMVKLLDEIGGENSAGGVSQTSSALWGADPELDDFMETYCSLLVKYQSDLSRPFDEAIDFLNDMETQLNSICNDSALENVTDETNGSSEEDFSREEKEATECKKITEDRQLKDKLLRRYSGYISRLKHEFSKRKKKEKIPKEARQILISWWNIHFNWPYPTETDKIALAEWTGLDQKQINNWFINQRKRHWKAGLHGRPCMND</sequence>
<feature type="domain" description="ELK" evidence="8">
    <location>
        <begin position="211"/>
        <end position="231"/>
    </location>
</feature>
<gene>
    <name evidence="10" type="primary">LOC113874840</name>
</gene>
<dbReference type="OrthoDB" id="10056939at2759"/>
<evidence type="ECO:0000256" key="6">
    <source>
        <dbReference type="PROSITE-ProRule" id="PRU00559"/>
    </source>
</evidence>
<evidence type="ECO:0000259" key="7">
    <source>
        <dbReference type="PROSITE" id="PS50071"/>
    </source>
</evidence>
<dbReference type="PROSITE" id="PS00027">
    <property type="entry name" value="HOMEOBOX_1"/>
    <property type="match status" value="1"/>
</dbReference>